<keyword evidence="8" id="KW-0967">Endosome</keyword>
<dbReference type="PANTHER" id="PTHR46026:SF1">
    <property type="entry name" value="RHO-TYPE GUANINE NUCLEOTIDE EXCHANGE FACTOR, ISOFORM F"/>
    <property type="match status" value="1"/>
</dbReference>
<evidence type="ECO:0000313" key="11">
    <source>
        <dbReference type="EMBL" id="KAF2867798.1"/>
    </source>
</evidence>
<dbReference type="Proteomes" id="UP000481861">
    <property type="component" value="Unassembled WGS sequence"/>
</dbReference>
<evidence type="ECO:0000256" key="1">
    <source>
        <dbReference type="ARBA" id="ARBA00002654"/>
    </source>
</evidence>
<feature type="non-terminal residue" evidence="11">
    <location>
        <position position="1"/>
    </location>
</feature>
<dbReference type="PROSITE" id="PS50002">
    <property type="entry name" value="SH3"/>
    <property type="match status" value="1"/>
</dbReference>
<dbReference type="Pfam" id="PF00018">
    <property type="entry name" value="SH3_1"/>
    <property type="match status" value="1"/>
</dbReference>
<comment type="caution">
    <text evidence="11">The sequence shown here is derived from an EMBL/GenBank/DDBJ whole genome shotgun (WGS) entry which is preliminary data.</text>
</comment>
<comment type="subcellular location">
    <subcellularLocation>
        <location evidence="2">Endosome membrane</location>
        <topology evidence="2">Peripheral membrane protein</topology>
        <orientation evidence="2">Cytoplasmic side</orientation>
    </subcellularLocation>
</comment>
<evidence type="ECO:0000313" key="12">
    <source>
        <dbReference type="Proteomes" id="UP000481861"/>
    </source>
</evidence>
<dbReference type="InterPro" id="IPR001452">
    <property type="entry name" value="SH3_domain"/>
</dbReference>
<evidence type="ECO:0000256" key="6">
    <source>
        <dbReference type="ARBA" id="ARBA00018978"/>
    </source>
</evidence>
<keyword evidence="12" id="KW-1185">Reference proteome</keyword>
<dbReference type="InterPro" id="IPR036028">
    <property type="entry name" value="SH3-like_dom_sf"/>
</dbReference>
<evidence type="ECO:0000256" key="4">
    <source>
        <dbReference type="ARBA" id="ARBA00011446"/>
    </source>
</evidence>
<feature type="non-terminal residue" evidence="11">
    <location>
        <position position="50"/>
    </location>
</feature>
<comment type="function">
    <text evidence="1">Component of the ESCRT-0 complex which is the sorting receptor for ubiquitinated cargo proteins at the multivesicular body (MVB).</text>
</comment>
<dbReference type="GO" id="GO:0010008">
    <property type="term" value="C:endosome membrane"/>
    <property type="evidence" value="ECO:0007669"/>
    <property type="project" value="UniProtKB-SubCell"/>
</dbReference>
<accession>A0A7C8M405</accession>
<comment type="subunit">
    <text evidence="4">Component of the ESCRT-0 complex composed of HSE1 and VPS27.</text>
</comment>
<dbReference type="OrthoDB" id="5425195at2759"/>
<gene>
    <name evidence="11" type="ORF">BDV95DRAFT_447277</name>
</gene>
<protein>
    <recommendedName>
        <fullName evidence="5">Class E vacuolar protein-sorting machinery protein HSE1</fullName>
    </recommendedName>
    <alternativeName>
        <fullName evidence="6">Class E vacuolar protein-sorting machinery protein hse1</fullName>
    </alternativeName>
</protein>
<proteinExistence type="inferred from homology"/>
<evidence type="ECO:0000259" key="10">
    <source>
        <dbReference type="PROSITE" id="PS50002"/>
    </source>
</evidence>
<feature type="domain" description="SH3" evidence="10">
    <location>
        <begin position="1"/>
        <end position="50"/>
    </location>
</feature>
<name>A0A7C8M405_9PLEO</name>
<dbReference type="PRINTS" id="PR00452">
    <property type="entry name" value="SH3DOMAIN"/>
</dbReference>
<evidence type="ECO:0000256" key="3">
    <source>
        <dbReference type="ARBA" id="ARBA00009666"/>
    </source>
</evidence>
<sequence>YMRATTDYDADDGTVLSFRKGDIIQVITEQDTGWWDGVCKGVRGWFPSNY</sequence>
<evidence type="ECO:0000256" key="2">
    <source>
        <dbReference type="ARBA" id="ARBA00004125"/>
    </source>
</evidence>
<dbReference type="FunFam" id="2.30.30.40:FF:000072">
    <property type="entry name" value="Unconventional Myosin IB"/>
    <property type="match status" value="1"/>
</dbReference>
<organism evidence="11 12">
    <name type="scientific">Massariosphaeria phaeospora</name>
    <dbReference type="NCBI Taxonomy" id="100035"/>
    <lineage>
        <taxon>Eukaryota</taxon>
        <taxon>Fungi</taxon>
        <taxon>Dikarya</taxon>
        <taxon>Ascomycota</taxon>
        <taxon>Pezizomycotina</taxon>
        <taxon>Dothideomycetes</taxon>
        <taxon>Pleosporomycetidae</taxon>
        <taxon>Pleosporales</taxon>
        <taxon>Pleosporales incertae sedis</taxon>
        <taxon>Massariosphaeria</taxon>
    </lineage>
</organism>
<keyword evidence="7 9" id="KW-0728">SH3 domain</keyword>
<evidence type="ECO:0000256" key="7">
    <source>
        <dbReference type="ARBA" id="ARBA00022443"/>
    </source>
</evidence>
<evidence type="ECO:0000256" key="5">
    <source>
        <dbReference type="ARBA" id="ARBA00017923"/>
    </source>
</evidence>
<evidence type="ECO:0000256" key="8">
    <source>
        <dbReference type="ARBA" id="ARBA00022753"/>
    </source>
</evidence>
<comment type="similarity">
    <text evidence="3">Belongs to the STAM family.</text>
</comment>
<dbReference type="PANTHER" id="PTHR46026">
    <property type="entry name" value="RHO-TYPE GUANINE NUCLEOTIDE EXCHANGE FACTOR, ISOFORM F"/>
    <property type="match status" value="1"/>
</dbReference>
<reference evidence="11 12" key="1">
    <citation type="submission" date="2020-01" db="EMBL/GenBank/DDBJ databases">
        <authorList>
            <consortium name="DOE Joint Genome Institute"/>
            <person name="Haridas S."/>
            <person name="Albert R."/>
            <person name="Binder M."/>
            <person name="Bloem J."/>
            <person name="Labutti K."/>
            <person name="Salamov A."/>
            <person name="Andreopoulos B."/>
            <person name="Baker S.E."/>
            <person name="Barry K."/>
            <person name="Bills G."/>
            <person name="Bluhm B.H."/>
            <person name="Cannon C."/>
            <person name="Castanera R."/>
            <person name="Culley D.E."/>
            <person name="Daum C."/>
            <person name="Ezra D."/>
            <person name="Gonzalez J.B."/>
            <person name="Henrissat B."/>
            <person name="Kuo A."/>
            <person name="Liang C."/>
            <person name="Lipzen A."/>
            <person name="Lutzoni F."/>
            <person name="Magnuson J."/>
            <person name="Mondo S."/>
            <person name="Nolan M."/>
            <person name="Ohm R."/>
            <person name="Pangilinan J."/>
            <person name="Park H.-J.H."/>
            <person name="Ramirez L."/>
            <person name="Alfaro M."/>
            <person name="Sun H."/>
            <person name="Tritt A."/>
            <person name="Yoshinaga Y."/>
            <person name="Zwiers L.-H.L."/>
            <person name="Turgeon B.G."/>
            <person name="Goodwin S.B."/>
            <person name="Spatafora J.W."/>
            <person name="Crous P.W."/>
            <person name="Grigoriev I.V."/>
        </authorList>
    </citation>
    <scope>NUCLEOTIDE SEQUENCE [LARGE SCALE GENOMIC DNA]</scope>
    <source>
        <strain evidence="11 12">CBS 611.86</strain>
    </source>
</reference>
<evidence type="ECO:0000256" key="9">
    <source>
        <dbReference type="PROSITE-ProRule" id="PRU00192"/>
    </source>
</evidence>
<dbReference type="Gene3D" id="2.30.30.40">
    <property type="entry name" value="SH3 Domains"/>
    <property type="match status" value="1"/>
</dbReference>
<dbReference type="EMBL" id="JAADJZ010000022">
    <property type="protein sequence ID" value="KAF2867798.1"/>
    <property type="molecule type" value="Genomic_DNA"/>
</dbReference>
<dbReference type="SUPFAM" id="SSF50044">
    <property type="entry name" value="SH3-domain"/>
    <property type="match status" value="1"/>
</dbReference>
<dbReference type="SMART" id="SM00326">
    <property type="entry name" value="SH3"/>
    <property type="match status" value="1"/>
</dbReference>
<dbReference type="AlphaFoldDB" id="A0A7C8M405"/>